<dbReference type="InterPro" id="IPR002509">
    <property type="entry name" value="NODB_dom"/>
</dbReference>
<evidence type="ECO:0000256" key="7">
    <source>
        <dbReference type="ARBA" id="ARBA00032976"/>
    </source>
</evidence>
<comment type="function">
    <text evidence="1">Is involved in generating a small heat-stable compound (Nod), an acylated oligomer of N-acetylglucosamine, that stimulates mitosis in various plant protoplasts.</text>
</comment>
<dbReference type="SUPFAM" id="SSF88713">
    <property type="entry name" value="Glycoside hydrolase/deacetylase"/>
    <property type="match status" value="1"/>
</dbReference>
<dbReference type="InterPro" id="IPR001173">
    <property type="entry name" value="Glyco_trans_2-like"/>
</dbReference>
<keyword evidence="6 12" id="KW-0808">Transferase</keyword>
<gene>
    <name evidence="12" type="primary">pgaC</name>
    <name evidence="11" type="ORF">CLV79_11521</name>
    <name evidence="12" type="ORF">LOS8367_03344</name>
</gene>
<evidence type="ECO:0000313" key="12">
    <source>
        <dbReference type="EMBL" id="SLN67175.1"/>
    </source>
</evidence>
<evidence type="ECO:0000256" key="3">
    <source>
        <dbReference type="ARBA" id="ARBA00010973"/>
    </source>
</evidence>
<dbReference type="EMBL" id="FWFY01000013">
    <property type="protein sequence ID" value="SLN67175.1"/>
    <property type="molecule type" value="Genomic_DNA"/>
</dbReference>
<reference evidence="12 13" key="1">
    <citation type="submission" date="2017-03" db="EMBL/GenBank/DDBJ databases">
        <authorList>
            <person name="Afonso C.L."/>
            <person name="Miller P.J."/>
            <person name="Scott M.A."/>
            <person name="Spackman E."/>
            <person name="Goraichik I."/>
            <person name="Dimitrov K.M."/>
            <person name="Suarez D.L."/>
            <person name="Swayne D.E."/>
        </authorList>
    </citation>
    <scope>NUCLEOTIDE SEQUENCE [LARGE SCALE GENOMIC DNA]</scope>
    <source>
        <strain evidence="12 13">CECT 8367</strain>
    </source>
</reference>
<dbReference type="Gene3D" id="3.20.20.370">
    <property type="entry name" value="Glycoside hydrolase/deacetylase"/>
    <property type="match status" value="1"/>
</dbReference>
<feature type="region of interest" description="Disordered" evidence="8">
    <location>
        <begin position="72"/>
        <end position="101"/>
    </location>
</feature>
<dbReference type="Gene3D" id="3.90.550.10">
    <property type="entry name" value="Spore Coat Polysaccharide Biosynthesis Protein SpsA, Chain A"/>
    <property type="match status" value="1"/>
</dbReference>
<reference evidence="11 14" key="2">
    <citation type="submission" date="2018-03" db="EMBL/GenBank/DDBJ databases">
        <title>Genomic Encyclopedia of Archaeal and Bacterial Type Strains, Phase II (KMG-II): from individual species to whole genera.</title>
        <authorList>
            <person name="Goeker M."/>
        </authorList>
    </citation>
    <scope>NUCLEOTIDE SEQUENCE [LARGE SCALE GENOMIC DNA]</scope>
    <source>
        <strain evidence="11 14">DSM 29956</strain>
    </source>
</reference>
<evidence type="ECO:0000256" key="1">
    <source>
        <dbReference type="ARBA" id="ARBA00003236"/>
    </source>
</evidence>
<evidence type="ECO:0000313" key="14">
    <source>
        <dbReference type="Proteomes" id="UP000240624"/>
    </source>
</evidence>
<dbReference type="GO" id="GO:0005975">
    <property type="term" value="P:carbohydrate metabolic process"/>
    <property type="evidence" value="ECO:0007669"/>
    <property type="project" value="InterPro"/>
</dbReference>
<organism evidence="12 13">
    <name type="scientific">Limimaricola soesokkakensis</name>
    <dbReference type="NCBI Taxonomy" id="1343159"/>
    <lineage>
        <taxon>Bacteria</taxon>
        <taxon>Pseudomonadati</taxon>
        <taxon>Pseudomonadota</taxon>
        <taxon>Alphaproteobacteria</taxon>
        <taxon>Rhodobacterales</taxon>
        <taxon>Paracoccaceae</taxon>
        <taxon>Limimaricola</taxon>
    </lineage>
</organism>
<comment type="similarity">
    <text evidence="3">Belongs to the polysaccharide deacetylase family.</text>
</comment>
<dbReference type="PANTHER" id="PTHR43630">
    <property type="entry name" value="POLY-BETA-1,6-N-ACETYL-D-GLUCOSAMINE SYNTHASE"/>
    <property type="match status" value="1"/>
</dbReference>
<evidence type="ECO:0000256" key="2">
    <source>
        <dbReference type="ARBA" id="ARBA00006739"/>
    </source>
</evidence>
<keyword evidence="5 12" id="KW-0328">Glycosyltransferase</keyword>
<dbReference type="PANTHER" id="PTHR43630:SF1">
    <property type="entry name" value="POLY-BETA-1,6-N-ACETYL-D-GLUCOSAMINE SYNTHASE"/>
    <property type="match status" value="1"/>
</dbReference>
<dbReference type="Pfam" id="PF00535">
    <property type="entry name" value="Glycos_transf_2"/>
    <property type="match status" value="1"/>
</dbReference>
<dbReference type="OrthoDB" id="5291101at2"/>
<dbReference type="EMBL" id="PYGB01000015">
    <property type="protein sequence ID" value="PSK81553.1"/>
    <property type="molecule type" value="Genomic_DNA"/>
</dbReference>
<dbReference type="Gene3D" id="3.20.20.80">
    <property type="entry name" value="Glycosidases"/>
    <property type="match status" value="1"/>
</dbReference>
<evidence type="ECO:0000256" key="8">
    <source>
        <dbReference type="SAM" id="MobiDB-lite"/>
    </source>
</evidence>
<evidence type="ECO:0000313" key="13">
    <source>
        <dbReference type="Proteomes" id="UP000193495"/>
    </source>
</evidence>
<keyword evidence="9" id="KW-0472">Membrane</keyword>
<dbReference type="SUPFAM" id="SSF53448">
    <property type="entry name" value="Nucleotide-diphospho-sugar transferases"/>
    <property type="match status" value="1"/>
</dbReference>
<evidence type="ECO:0000259" key="10">
    <source>
        <dbReference type="PROSITE" id="PS51677"/>
    </source>
</evidence>
<keyword evidence="9" id="KW-0812">Transmembrane</keyword>
<dbReference type="PROSITE" id="PS51677">
    <property type="entry name" value="NODB"/>
    <property type="match status" value="1"/>
</dbReference>
<feature type="transmembrane region" description="Helical" evidence="9">
    <location>
        <begin position="1002"/>
        <end position="1026"/>
    </location>
</feature>
<dbReference type="AlphaFoldDB" id="A0A1X7A120"/>
<feature type="domain" description="NodB homology" evidence="10">
    <location>
        <begin position="486"/>
        <end position="675"/>
    </location>
</feature>
<dbReference type="CDD" id="cd06423">
    <property type="entry name" value="CESA_like"/>
    <property type="match status" value="1"/>
</dbReference>
<dbReference type="GO" id="GO:0016810">
    <property type="term" value="F:hydrolase activity, acting on carbon-nitrogen (but not peptide) bonds"/>
    <property type="evidence" value="ECO:0007669"/>
    <property type="project" value="InterPro"/>
</dbReference>
<keyword evidence="14" id="KW-1185">Reference proteome</keyword>
<dbReference type="InterPro" id="IPR011330">
    <property type="entry name" value="Glyco_hydro/deAcase_b/a-brl"/>
</dbReference>
<proteinExistence type="inferred from homology"/>
<evidence type="ECO:0000313" key="11">
    <source>
        <dbReference type="EMBL" id="PSK81553.1"/>
    </source>
</evidence>
<sequence>MPQRTPDFVVPRVLRGLPAGVFADPRARRYGRLRLGLLFALVLFAAWVTLFFVEIWHDGDLTPVRAPEEAGILSPSPGAHKHLHGLEPPGPHGAQVLLSDGNTPNVACPAPEAARRRPVFAFAPSSSQHAPFSLGQDCGLIDVLLPEWATLTAPQGTAQLDMETAAARMPIVQATRKGIATWPVVNVTPDYLAVLAETPSQLGAEFKTLQAVALEQDWPGYCLDFSALVGTPLADRFSLLRNWMQRSRAIDMERCAIFPAGTEAGLLQSAGRVAEHVIAKGFVEPWIGTAPSPLAARDWFAEEVDRVQGLVPEDRLVLALGTGAVLWHPQVALPERVGFAHAMTELSLADGEMAFSRESGNSFATWRDETGGRVRAWFLDLASFDSQLRDLKARPIAGIAVWGVGLEDPAIWPRLAGATDEALSGVSFDSYVHQLGVGPFVRPGPAGVTGLRHITRDPMSDEITGFDYEVMPRAALVELYGRGRPDQVVLTFDDGPDPDYTPAILDILAAEDVPASFFVLGQRVAQSPQILRRMLKEGHEVGSHSYWHPKMDAISEARARLEINSTQLAIGTASGVSARLYREPYMRSGGPIHPAELDTLRPLHEAGYVIAGMEVVPWDWKAESPEALADAVITQIAEGAGSVVLLHDSGGDQSATVEAVPLIIEQLRAQGYEFTTLAGLLDVPSYTLMPAAPALAQSFHRFSFQLIGNGWTLLAFGFWATFVIGAGRSVFLLVAARLRQRHVAPLLSGRDSPTVAVVIPAYNEAKVISACIRSALRSAYDYLEVIVVDDGSTDGTAEIARAMCEDPRLRVIRQANGGKASALNTALAESEAEIFVCLDADSQIDPHAVARLVRHFANPEVGAVAGKVVVGNRTGWLTKLQALEYITAQGVERRARECFNAIPVVPGALGAWRATAVLEAGIYSSETLAEDADLTMSVIRSGYRVIYDETAVVTTEAPCRLSQLMTQRLRWSLGTLQATFKHRHAWREGSGLGLTALPDIALFGYLLPFLAPLADAFLLLNLWNWVQADATAEQAPSWLLLFGYALLPLLEILVAVVAFRFDRGEDRRLLLWLPLQRLIYRPILYYCVYRALWRAASGRLAKWGRMQRGGSMLTAGLSRA</sequence>
<dbReference type="Pfam" id="PF01522">
    <property type="entry name" value="Polysacc_deac_1"/>
    <property type="match status" value="1"/>
</dbReference>
<feature type="transmembrane region" description="Helical" evidence="9">
    <location>
        <begin position="711"/>
        <end position="736"/>
    </location>
</feature>
<protein>
    <recommendedName>
        <fullName evidence="4">Chitooligosaccharide deacetylase</fullName>
    </recommendedName>
    <alternativeName>
        <fullName evidence="7">Nodulation protein B</fullName>
    </alternativeName>
</protein>
<feature type="transmembrane region" description="Helical" evidence="9">
    <location>
        <begin position="35"/>
        <end position="56"/>
    </location>
</feature>
<dbReference type="Proteomes" id="UP000193495">
    <property type="component" value="Unassembled WGS sequence"/>
</dbReference>
<keyword evidence="9" id="KW-1133">Transmembrane helix</keyword>
<evidence type="ECO:0000256" key="9">
    <source>
        <dbReference type="SAM" id="Phobius"/>
    </source>
</evidence>
<evidence type="ECO:0000256" key="4">
    <source>
        <dbReference type="ARBA" id="ARBA00020071"/>
    </source>
</evidence>
<evidence type="ECO:0000256" key="5">
    <source>
        <dbReference type="ARBA" id="ARBA00022676"/>
    </source>
</evidence>
<dbReference type="InterPro" id="IPR029070">
    <property type="entry name" value="Chitinase_insertion_sf"/>
</dbReference>
<feature type="transmembrane region" description="Helical" evidence="9">
    <location>
        <begin position="1038"/>
        <end position="1059"/>
    </location>
</feature>
<dbReference type="GO" id="GO:0016757">
    <property type="term" value="F:glycosyltransferase activity"/>
    <property type="evidence" value="ECO:0007669"/>
    <property type="project" value="UniProtKB-KW"/>
</dbReference>
<name>A0A1X7A120_9RHOB</name>
<dbReference type="Proteomes" id="UP000240624">
    <property type="component" value="Unassembled WGS sequence"/>
</dbReference>
<accession>A0A1X7A120</accession>
<dbReference type="Gene3D" id="3.10.50.10">
    <property type="match status" value="1"/>
</dbReference>
<dbReference type="InterPro" id="IPR029044">
    <property type="entry name" value="Nucleotide-diphossugar_trans"/>
</dbReference>
<comment type="similarity">
    <text evidence="2">Belongs to the glycosyltransferase 2 family.</text>
</comment>
<evidence type="ECO:0000256" key="6">
    <source>
        <dbReference type="ARBA" id="ARBA00022679"/>
    </source>
</evidence>